<evidence type="ECO:0000256" key="1">
    <source>
        <dbReference type="SAM" id="MobiDB-lite"/>
    </source>
</evidence>
<evidence type="ECO:0000313" key="3">
    <source>
        <dbReference type="Proteomes" id="UP001607302"/>
    </source>
</evidence>
<organism evidence="2 3">
    <name type="scientific">Vespula squamosa</name>
    <name type="common">Southern yellow jacket</name>
    <name type="synonym">Wasp</name>
    <dbReference type="NCBI Taxonomy" id="30214"/>
    <lineage>
        <taxon>Eukaryota</taxon>
        <taxon>Metazoa</taxon>
        <taxon>Ecdysozoa</taxon>
        <taxon>Arthropoda</taxon>
        <taxon>Hexapoda</taxon>
        <taxon>Insecta</taxon>
        <taxon>Pterygota</taxon>
        <taxon>Neoptera</taxon>
        <taxon>Endopterygota</taxon>
        <taxon>Hymenoptera</taxon>
        <taxon>Apocrita</taxon>
        <taxon>Aculeata</taxon>
        <taxon>Vespoidea</taxon>
        <taxon>Vespidae</taxon>
        <taxon>Vespinae</taxon>
        <taxon>Vespula</taxon>
    </lineage>
</organism>
<feature type="compositionally biased region" description="Basic and acidic residues" evidence="1">
    <location>
        <begin position="263"/>
        <end position="287"/>
    </location>
</feature>
<protein>
    <submittedName>
        <fullName evidence="2">Uncharacterized protein</fullName>
    </submittedName>
</protein>
<dbReference type="EMBL" id="JAUDFV010000138">
    <property type="protein sequence ID" value="KAL2725566.1"/>
    <property type="molecule type" value="Genomic_DNA"/>
</dbReference>
<dbReference type="Proteomes" id="UP001607302">
    <property type="component" value="Unassembled WGS sequence"/>
</dbReference>
<feature type="region of interest" description="Disordered" evidence="1">
    <location>
        <begin position="246"/>
        <end position="321"/>
    </location>
</feature>
<comment type="caution">
    <text evidence="2">The sequence shown here is derived from an EMBL/GenBank/DDBJ whole genome shotgun (WGS) entry which is preliminary data.</text>
</comment>
<dbReference type="AlphaFoldDB" id="A0ABD2AY86"/>
<accession>A0ABD2AY86</accession>
<feature type="compositionally biased region" description="Basic and acidic residues" evidence="1">
    <location>
        <begin position="97"/>
        <end position="108"/>
    </location>
</feature>
<name>A0ABD2AY86_VESSQ</name>
<evidence type="ECO:0000313" key="2">
    <source>
        <dbReference type="EMBL" id="KAL2725566.1"/>
    </source>
</evidence>
<feature type="compositionally biased region" description="Basic and acidic residues" evidence="1">
    <location>
        <begin position="299"/>
        <end position="315"/>
    </location>
</feature>
<proteinExistence type="predicted"/>
<sequence length="321" mass="36203">MVNSIVHGTRRVVRGFSLQFRGQGFGLFDDYVKLGFPVKSPVGYDHSYPAVYRSTRRGRFSTDYAVLLRDDVRCVRRYAHPSFSIVPTSSFATPNDQTREDEKGSENSDYDEYKTLFLHKGNIWQSQGCFTRRSSSSGRKLERSNISEPSSNVDMLLFLNMRSCRFAEEEEAGGGLVSGSARIPRNAPTARLPKVREDAMRKSRVSSVTLEICTSKTRTDLAGQPAIVIAGAGRIVAPVRRIRQDTFHQQTAPKEQEEGGNTEEEHRIGARERRSGNENERGFDSKRGRVAQKCSQFSDSDKDSESRKRERYEKKKAGRGA</sequence>
<gene>
    <name evidence="2" type="ORF">V1478_008239</name>
</gene>
<reference evidence="2 3" key="1">
    <citation type="journal article" date="2024" name="Ann. Entomol. Soc. Am.">
        <title>Genomic analyses of the southern and eastern yellowjacket wasps (Hymenoptera: Vespidae) reveal evolutionary signatures of social life.</title>
        <authorList>
            <person name="Catto M.A."/>
            <person name="Caine P.B."/>
            <person name="Orr S.E."/>
            <person name="Hunt B.G."/>
            <person name="Goodisman M.A.D."/>
        </authorList>
    </citation>
    <scope>NUCLEOTIDE SEQUENCE [LARGE SCALE GENOMIC DNA]</scope>
    <source>
        <strain evidence="2">233</strain>
        <tissue evidence="2">Head and thorax</tissue>
    </source>
</reference>
<keyword evidence="3" id="KW-1185">Reference proteome</keyword>
<feature type="region of interest" description="Disordered" evidence="1">
    <location>
        <begin position="89"/>
        <end position="108"/>
    </location>
</feature>